<name>S9QZ47_9RHOB</name>
<accession>S9QZ47</accession>
<proteinExistence type="predicted"/>
<dbReference type="HOGENOM" id="CLU_3084393_0_0_5"/>
<gene>
    <name evidence="1" type="ORF">ruthe_01423</name>
</gene>
<dbReference type="EMBL" id="AOLV01000010">
    <property type="protein sequence ID" value="EPX86606.1"/>
    <property type="molecule type" value="Genomic_DNA"/>
</dbReference>
<sequence>MRRGLFVWRPDRRHLELTIEARARPLFGEVAQSRLNALARAMSATAEVRFGE</sequence>
<evidence type="ECO:0000313" key="2">
    <source>
        <dbReference type="Proteomes" id="UP000015346"/>
    </source>
</evidence>
<dbReference type="Proteomes" id="UP000015346">
    <property type="component" value="Unassembled WGS sequence"/>
</dbReference>
<organism evidence="1 2">
    <name type="scientific">Rubellimicrobium thermophilum DSM 16684</name>
    <dbReference type="NCBI Taxonomy" id="1123069"/>
    <lineage>
        <taxon>Bacteria</taxon>
        <taxon>Pseudomonadati</taxon>
        <taxon>Pseudomonadota</taxon>
        <taxon>Alphaproteobacteria</taxon>
        <taxon>Rhodobacterales</taxon>
        <taxon>Roseobacteraceae</taxon>
        <taxon>Rubellimicrobium</taxon>
    </lineage>
</organism>
<reference evidence="1 2" key="1">
    <citation type="journal article" date="2013" name="Stand. Genomic Sci.">
        <title>Genome sequence of the reddish-pigmented Rubellimicrobium thermophilum type strain (DSM 16684(T)), a member of the Roseobacter clade.</title>
        <authorList>
            <person name="Fiebig A."/>
            <person name="Riedel T."/>
            <person name="Gronow S."/>
            <person name="Petersen J."/>
            <person name="Klenk H.P."/>
            <person name="Goker M."/>
        </authorList>
    </citation>
    <scope>NUCLEOTIDE SEQUENCE [LARGE SCALE GENOMIC DNA]</scope>
    <source>
        <strain evidence="1 2">DSM 16684</strain>
    </source>
</reference>
<keyword evidence="2" id="KW-1185">Reference proteome</keyword>
<comment type="caution">
    <text evidence="1">The sequence shown here is derived from an EMBL/GenBank/DDBJ whole genome shotgun (WGS) entry which is preliminary data.</text>
</comment>
<evidence type="ECO:0000313" key="1">
    <source>
        <dbReference type="EMBL" id="EPX86606.1"/>
    </source>
</evidence>
<dbReference type="AlphaFoldDB" id="S9QZ47"/>
<dbReference type="STRING" id="1123069.ruthe_01423"/>
<protein>
    <submittedName>
        <fullName evidence="1">Uncharacterized protein</fullName>
    </submittedName>
</protein>